<organism evidence="1 2">
    <name type="scientific">Aspergillus minisclerotigenes</name>
    <dbReference type="NCBI Taxonomy" id="656917"/>
    <lineage>
        <taxon>Eukaryota</taxon>
        <taxon>Fungi</taxon>
        <taxon>Dikarya</taxon>
        <taxon>Ascomycota</taxon>
        <taxon>Pezizomycotina</taxon>
        <taxon>Eurotiomycetes</taxon>
        <taxon>Eurotiomycetidae</taxon>
        <taxon>Eurotiales</taxon>
        <taxon>Aspergillaceae</taxon>
        <taxon>Aspergillus</taxon>
        <taxon>Aspergillus subgen. Circumdati</taxon>
    </lineage>
</organism>
<reference evidence="1 2" key="1">
    <citation type="submission" date="2019-04" db="EMBL/GenBank/DDBJ databases">
        <title>Fungal friends and foes A comparative genomics study of 23 Aspergillus species from section Flavi.</title>
        <authorList>
            <consortium name="DOE Joint Genome Institute"/>
            <person name="Kjaerbolling I."/>
            <person name="Vesth T.C."/>
            <person name="Frisvad J.C."/>
            <person name="Nybo J.L."/>
            <person name="Theobald S."/>
            <person name="Kildgaard S."/>
            <person name="Petersen T.I."/>
            <person name="Kuo A."/>
            <person name="Sato A."/>
            <person name="Lyhne E.K."/>
            <person name="Kogle M.E."/>
            <person name="Wiebenga A."/>
            <person name="Kun R.S."/>
            <person name="Lubbers R.J."/>
            <person name="Makela M.R."/>
            <person name="Barry K."/>
            <person name="Chovatia M."/>
            <person name="Clum A."/>
            <person name="Daum C."/>
            <person name="Haridas S."/>
            <person name="He G."/>
            <person name="LaButti K."/>
            <person name="Lipzen A."/>
            <person name="Mondo S."/>
            <person name="Pangilinan J."/>
            <person name="Riley R."/>
            <person name="Salamov A."/>
            <person name="Simmons B.A."/>
            <person name="Magnuson J.K."/>
            <person name="Henrissat B."/>
            <person name="Mortensen U.H."/>
            <person name="Larsen T.O."/>
            <person name="De vries R.P."/>
            <person name="Grigoriev I.V."/>
            <person name="Machida M."/>
            <person name="Baker S.E."/>
            <person name="Andersen M.R."/>
        </authorList>
    </citation>
    <scope>NUCLEOTIDE SEQUENCE [LARGE SCALE GENOMIC DNA]</scope>
    <source>
        <strain evidence="1 2">CBS 117635</strain>
    </source>
</reference>
<evidence type="ECO:0000313" key="2">
    <source>
        <dbReference type="Proteomes" id="UP000326289"/>
    </source>
</evidence>
<accession>A0A5N6IPN0</accession>
<protein>
    <submittedName>
        <fullName evidence="1">Uncharacterized protein</fullName>
    </submittedName>
</protein>
<evidence type="ECO:0000313" key="1">
    <source>
        <dbReference type="EMBL" id="KAB8268611.1"/>
    </source>
</evidence>
<dbReference type="AlphaFoldDB" id="A0A5N6IPN0"/>
<gene>
    <name evidence="1" type="ORF">BDV30DRAFT_9412</name>
</gene>
<proteinExistence type="predicted"/>
<dbReference type="Proteomes" id="UP000326289">
    <property type="component" value="Unassembled WGS sequence"/>
</dbReference>
<name>A0A5N6IPN0_9EURO</name>
<keyword evidence="2" id="KW-1185">Reference proteome</keyword>
<sequence>MPSGKLQNYPQRLTQALLLARESLASCARKEFSSLHPWPSELCPADPEHLNCFSSVRHGLCSIADSGLFRALCYLNPSLRHSFSSHSPFWFLDWVTPLFS</sequence>
<dbReference type="EMBL" id="ML732864">
    <property type="protein sequence ID" value="KAB8268611.1"/>
    <property type="molecule type" value="Genomic_DNA"/>
</dbReference>